<evidence type="ECO:0000256" key="3">
    <source>
        <dbReference type="SAM" id="Phobius"/>
    </source>
</evidence>
<dbReference type="OrthoDB" id="189102at2759"/>
<dbReference type="EMBL" id="CAADRA010007392">
    <property type="protein sequence ID" value="VFU00834.1"/>
    <property type="molecule type" value="Genomic_DNA"/>
</dbReference>
<evidence type="ECO:0000313" key="6">
    <source>
        <dbReference type="EMBL" id="VFU00834.1"/>
    </source>
</evidence>
<dbReference type="SUPFAM" id="SSF56801">
    <property type="entry name" value="Acetyl-CoA synthetase-like"/>
    <property type="match status" value="1"/>
</dbReference>
<feature type="domain" description="AMP-dependent synthetase/ligase" evidence="4">
    <location>
        <begin position="75"/>
        <end position="521"/>
    </location>
</feature>
<dbReference type="Proteomes" id="UP000332933">
    <property type="component" value="Unassembled WGS sequence"/>
</dbReference>
<organism evidence="6 7">
    <name type="scientific">Aphanomyces stellatus</name>
    <dbReference type="NCBI Taxonomy" id="120398"/>
    <lineage>
        <taxon>Eukaryota</taxon>
        <taxon>Sar</taxon>
        <taxon>Stramenopiles</taxon>
        <taxon>Oomycota</taxon>
        <taxon>Saprolegniomycetes</taxon>
        <taxon>Saprolegniales</taxon>
        <taxon>Verrucalvaceae</taxon>
        <taxon>Aphanomyces</taxon>
    </lineage>
</organism>
<keyword evidence="3" id="KW-0472">Membrane</keyword>
<protein>
    <submittedName>
        <fullName evidence="6">Aste57867_24192 protein</fullName>
    </submittedName>
</protein>
<keyword evidence="1" id="KW-0547">Nucleotide-binding</keyword>
<dbReference type="GO" id="GO:0005783">
    <property type="term" value="C:endoplasmic reticulum"/>
    <property type="evidence" value="ECO:0007669"/>
    <property type="project" value="TreeGrafter"/>
</dbReference>
<dbReference type="PANTHER" id="PTHR43272">
    <property type="entry name" value="LONG-CHAIN-FATTY-ACID--COA LIGASE"/>
    <property type="match status" value="1"/>
</dbReference>
<reference evidence="6 7" key="1">
    <citation type="submission" date="2019-03" db="EMBL/GenBank/DDBJ databases">
        <authorList>
            <person name="Gaulin E."/>
            <person name="Dumas B."/>
        </authorList>
    </citation>
    <scope>NUCLEOTIDE SEQUENCE [LARGE SCALE GENOMIC DNA]</scope>
    <source>
        <strain evidence="6">CBS 568.67</strain>
    </source>
</reference>
<keyword evidence="2" id="KW-0067">ATP-binding</keyword>
<dbReference type="Pfam" id="PF23562">
    <property type="entry name" value="AMP-binding_C_3"/>
    <property type="match status" value="1"/>
</dbReference>
<dbReference type="PANTHER" id="PTHR43272:SF33">
    <property type="entry name" value="AMP-BINDING DOMAIN-CONTAINING PROTEIN-RELATED"/>
    <property type="match status" value="1"/>
</dbReference>
<keyword evidence="7" id="KW-1185">Reference proteome</keyword>
<keyword evidence="3" id="KW-0812">Transmembrane</keyword>
<evidence type="ECO:0000256" key="2">
    <source>
        <dbReference type="ARBA" id="ARBA00022840"/>
    </source>
</evidence>
<sequence>MAVLSTAVIAGTSFVVAAISALYLFYFSPTRKANPPAIYSEPDLASVRPGHGAVHKVKSFPKPVVDTLFQLLQRSVRKFPKSAFLGHRPIVNGVAGDYVWETYEDVYARVKDYGAGLVANKMMEPTKDGKRVICIYMKNRPEWLMSQYAAMFSGGFVSALYDTLGAAATIFILNQTDVQTVACTTLELKNIVEAKPSCPSLKHLILVDVETTDGVDITSATAAGLKVWTQAQIEAIGAKNPIEPSATAKGTDPCFLMYTSGTTGDPKGVLLSSQNIMSCTNGVFDRVGHGRVLETMNESAVHLSYLPLAHIFEHLVVTAMIEFSARIGFYQGNTFKIADDLCALRPTLFATVPRMLNKIYDKVVLGAKSAGGLKTALFNWALETKLANLKRGYLGHPFFDKLIFSKIQAKIGLDRCKFIAVGSAPLSPDVMQFFRIAMDFPLVEGYGQSECTGVSNCSDPRDFDSGNVGPPMNCTDVKLVPVPDMGYDVNDTVHGEGAAAFPVRGRGEICFRGPCIFSGYYQAPDKTAEAIDAEGWLHSGDIGVWLVDGRLKVVDRKKNIFKLSQGEYVAPEKIENIVLMSELVAQAFVYGDSLHAVLVGIIVPEEVTVVAAAKKLGLTGTLAELCRHDQIVAAVLKDITAVCKGANLHSFEIVKAILLTPDVFTVENDLLTPTFKLKRNEAKKAYLKDIDALYAKAGDLVAGQNVHQG</sequence>
<dbReference type="EMBL" id="VJMH01007366">
    <property type="protein sequence ID" value="KAF0683808.1"/>
    <property type="molecule type" value="Genomic_DNA"/>
</dbReference>
<dbReference type="InterPro" id="IPR000873">
    <property type="entry name" value="AMP-dep_synth/lig_dom"/>
</dbReference>
<evidence type="ECO:0000256" key="1">
    <source>
        <dbReference type="ARBA" id="ARBA00022741"/>
    </source>
</evidence>
<evidence type="ECO:0000313" key="7">
    <source>
        <dbReference type="Proteomes" id="UP000332933"/>
    </source>
</evidence>
<evidence type="ECO:0000259" key="4">
    <source>
        <dbReference type="Pfam" id="PF00501"/>
    </source>
</evidence>
<reference evidence="5" key="2">
    <citation type="submission" date="2019-06" db="EMBL/GenBank/DDBJ databases">
        <title>Genomics analysis of Aphanomyces spp. identifies a new class of oomycete effector associated with host adaptation.</title>
        <authorList>
            <person name="Gaulin E."/>
        </authorList>
    </citation>
    <scope>NUCLEOTIDE SEQUENCE</scope>
    <source>
        <strain evidence="5">CBS 578.67</strain>
    </source>
</reference>
<accession>A0A485LPU6</accession>
<dbReference type="PROSITE" id="PS00455">
    <property type="entry name" value="AMP_BINDING"/>
    <property type="match status" value="1"/>
</dbReference>
<dbReference type="InterPro" id="IPR020845">
    <property type="entry name" value="AMP-binding_CS"/>
</dbReference>
<evidence type="ECO:0000313" key="5">
    <source>
        <dbReference type="EMBL" id="KAF0683808.1"/>
    </source>
</evidence>
<dbReference type="GO" id="GO:0016020">
    <property type="term" value="C:membrane"/>
    <property type="evidence" value="ECO:0007669"/>
    <property type="project" value="TreeGrafter"/>
</dbReference>
<keyword evidence="3" id="KW-1133">Transmembrane helix</keyword>
<feature type="transmembrane region" description="Helical" evidence="3">
    <location>
        <begin position="6"/>
        <end position="26"/>
    </location>
</feature>
<dbReference type="AlphaFoldDB" id="A0A485LPU6"/>
<dbReference type="GO" id="GO:0005524">
    <property type="term" value="F:ATP binding"/>
    <property type="evidence" value="ECO:0007669"/>
    <property type="project" value="UniProtKB-KW"/>
</dbReference>
<dbReference type="Gene3D" id="3.40.50.12780">
    <property type="entry name" value="N-terminal domain of ligase-like"/>
    <property type="match status" value="1"/>
</dbReference>
<gene>
    <name evidence="6" type="primary">Aste57867_24192</name>
    <name evidence="5" type="ORF">As57867_024118</name>
    <name evidence="6" type="ORF">ASTE57867_24192</name>
</gene>
<dbReference type="InterPro" id="IPR042099">
    <property type="entry name" value="ANL_N_sf"/>
</dbReference>
<dbReference type="Pfam" id="PF00501">
    <property type="entry name" value="AMP-binding"/>
    <property type="match status" value="1"/>
</dbReference>
<dbReference type="GO" id="GO:0004467">
    <property type="term" value="F:long-chain fatty acid-CoA ligase activity"/>
    <property type="evidence" value="ECO:0007669"/>
    <property type="project" value="TreeGrafter"/>
</dbReference>
<name>A0A485LPU6_9STRA</name>
<proteinExistence type="predicted"/>